<proteinExistence type="predicted"/>
<keyword evidence="4" id="KW-1185">Reference proteome</keyword>
<dbReference type="InterPro" id="IPR004919">
    <property type="entry name" value="GmrSD_N"/>
</dbReference>
<evidence type="ECO:0000313" key="3">
    <source>
        <dbReference type="EMBL" id="ASJ02251.1"/>
    </source>
</evidence>
<dbReference type="KEGG" id="tprf:A3L09_02690"/>
<evidence type="ECO:0000313" key="4">
    <source>
        <dbReference type="Proteomes" id="UP000250179"/>
    </source>
</evidence>
<protein>
    <recommendedName>
        <fullName evidence="5">DUF262 domain-containing protein</fullName>
    </recommendedName>
</protein>
<dbReference type="InterPro" id="IPR011089">
    <property type="entry name" value="GmrSD_C"/>
</dbReference>
<dbReference type="PANTHER" id="PTHR35149:SF2">
    <property type="entry name" value="DUF262 DOMAIN-CONTAINING PROTEIN"/>
    <property type="match status" value="1"/>
</dbReference>
<evidence type="ECO:0008006" key="5">
    <source>
        <dbReference type="Google" id="ProtNLM"/>
    </source>
</evidence>
<dbReference type="GeneID" id="33319283"/>
<dbReference type="AlphaFoldDB" id="A0A2Z2MIK2"/>
<evidence type="ECO:0000259" key="1">
    <source>
        <dbReference type="Pfam" id="PF03235"/>
    </source>
</evidence>
<dbReference type="Proteomes" id="UP000250179">
    <property type="component" value="Chromosome"/>
</dbReference>
<organism evidence="3 4">
    <name type="scientific">Thermococcus profundus</name>
    <dbReference type="NCBI Taxonomy" id="49899"/>
    <lineage>
        <taxon>Archaea</taxon>
        <taxon>Methanobacteriati</taxon>
        <taxon>Methanobacteriota</taxon>
        <taxon>Thermococci</taxon>
        <taxon>Thermococcales</taxon>
        <taxon>Thermococcaceae</taxon>
        <taxon>Thermococcus</taxon>
    </lineage>
</organism>
<dbReference type="RefSeq" id="WP_088857515.1">
    <property type="nucleotide sequence ID" value="NZ_CP014862.1"/>
</dbReference>
<dbReference type="Pfam" id="PF03235">
    <property type="entry name" value="GmrSD_N"/>
    <property type="match status" value="1"/>
</dbReference>
<dbReference type="OrthoDB" id="318965at2157"/>
<reference evidence="3 4" key="1">
    <citation type="submission" date="2016-03" db="EMBL/GenBank/DDBJ databases">
        <title>Complete genome sequence of Thermococcus profundus strain DT5432.</title>
        <authorList>
            <person name="Oger P.M."/>
        </authorList>
    </citation>
    <scope>NUCLEOTIDE SEQUENCE [LARGE SCALE GENOMIC DNA]</scope>
    <source>
        <strain evidence="3 4">DT 5432</strain>
    </source>
</reference>
<sequence length="604" mass="70501">MPVVGRIIPEEKSLEGLLSESNRMFEIPKYQRRYSWGEEALEFLRDIFTVAKHKEYFIGPMIFIDNETQNSNTRVYEIIDGQQRLITTAMIIAIIRDMLYILSETVDDQNLKSEAQSAASGLNRLILLTNYRGRAVGSKFKYSAYDEAILRTLVDKGVVNWVHNYLVNNQSFVPREVSKHLKKLLREMGYGKYSTVISTYLDLFEEIPSLLFGVDPENELILTPEIITMVDMFIEVLQNVKTVVLIVNNENDAFLIFETLNDRGVRLGPLDLIKNYLLMILARETNDNDKITLYSNLWDELTGDNSDAERYIWYYLLVRRYRDSPDSPKLSKKNLYSEIKNKIHTSEDVENFIMDLKRIFEYKDILREKFPYEYDDLGEVLTRIESLGVKQHLPLVFSLILCDSIEPKLAFQYLFDFYKLALRFKITKTNWNKIERRIGHLINAICSSDYEKYQEILIQIMPSDEVTRQSFIEYVAKKRNDNVAREVLVRINEYILSKESRHLRSKQGLTVEHLIPISSSEQYPEIDMLGNILLVDRELNSKLKNKPVPTKIKILLDEKGDDLPLNKIMLENFKQASNDISKVRKVIKDRTINLAELFVEATSI</sequence>
<gene>
    <name evidence="3" type="ORF">A3L09_02690</name>
</gene>
<feature type="domain" description="GmrSD restriction endonucleases C-terminal" evidence="2">
    <location>
        <begin position="462"/>
        <end position="578"/>
    </location>
</feature>
<name>A0A2Z2MIK2_THEPR</name>
<dbReference type="EMBL" id="CP014862">
    <property type="protein sequence ID" value="ASJ02251.1"/>
    <property type="molecule type" value="Genomic_DNA"/>
</dbReference>
<dbReference type="PANTHER" id="PTHR35149">
    <property type="entry name" value="SLL5132 PROTEIN"/>
    <property type="match status" value="1"/>
</dbReference>
<dbReference type="Pfam" id="PF07510">
    <property type="entry name" value="GmrSD_C"/>
    <property type="match status" value="1"/>
</dbReference>
<evidence type="ECO:0000259" key="2">
    <source>
        <dbReference type="Pfam" id="PF07510"/>
    </source>
</evidence>
<feature type="domain" description="GmrSD restriction endonucleases N-terminal" evidence="1">
    <location>
        <begin position="15"/>
        <end position="278"/>
    </location>
</feature>
<accession>A0A2Z2MIK2</accession>